<feature type="region of interest" description="Disordered" evidence="9">
    <location>
        <begin position="191"/>
        <end position="480"/>
    </location>
</feature>
<name>A0AAN9S175_PSOTE</name>
<accession>A0AAN9S175</accession>
<feature type="compositionally biased region" description="Pro residues" evidence="9">
    <location>
        <begin position="306"/>
        <end position="318"/>
    </location>
</feature>
<evidence type="ECO:0000256" key="7">
    <source>
        <dbReference type="ARBA" id="ARBA00022927"/>
    </source>
</evidence>
<keyword evidence="7" id="KW-0653">Protein transport</keyword>
<evidence type="ECO:0000256" key="6">
    <source>
        <dbReference type="ARBA" id="ARBA00022753"/>
    </source>
</evidence>
<comment type="caution">
    <text evidence="12">The sequence shown here is derived from an EMBL/GenBank/DDBJ whole genome shotgun (WGS) entry which is preliminary data.</text>
</comment>
<comment type="subcellular location">
    <subcellularLocation>
        <location evidence="2">Cytoplasm</location>
    </subcellularLocation>
    <subcellularLocation>
        <location evidence="1">Endosome membrane</location>
        <topology evidence="1">Peripheral membrane protein</topology>
    </subcellularLocation>
</comment>
<dbReference type="GO" id="GO:0032511">
    <property type="term" value="P:late endosome to vacuole transport via multivesicular body sorting pathway"/>
    <property type="evidence" value="ECO:0007669"/>
    <property type="project" value="InterPro"/>
</dbReference>
<feature type="compositionally biased region" description="Low complexity" evidence="9">
    <location>
        <begin position="227"/>
        <end position="238"/>
    </location>
</feature>
<feature type="compositionally biased region" description="Pro residues" evidence="9">
    <location>
        <begin position="341"/>
        <end position="363"/>
    </location>
</feature>
<keyword evidence="13" id="KW-1185">Reference proteome</keyword>
<evidence type="ECO:0000256" key="8">
    <source>
        <dbReference type="ARBA" id="ARBA00023136"/>
    </source>
</evidence>
<dbReference type="InterPro" id="IPR044538">
    <property type="entry name" value="Vta1-like"/>
</dbReference>
<dbReference type="GO" id="GO:0010008">
    <property type="term" value="C:endosome membrane"/>
    <property type="evidence" value="ECO:0007669"/>
    <property type="project" value="UniProtKB-SubCell"/>
</dbReference>
<dbReference type="Pfam" id="PF18097">
    <property type="entry name" value="Vta1_C"/>
    <property type="match status" value="1"/>
</dbReference>
<evidence type="ECO:0000256" key="2">
    <source>
        <dbReference type="ARBA" id="ARBA00004496"/>
    </source>
</evidence>
<keyword evidence="8" id="KW-0472">Membrane</keyword>
<feature type="domain" description="Vta1 C-terminal" evidence="11">
    <location>
        <begin position="484"/>
        <end position="521"/>
    </location>
</feature>
<evidence type="ECO:0000256" key="9">
    <source>
        <dbReference type="SAM" id="MobiDB-lite"/>
    </source>
</evidence>
<dbReference type="GO" id="GO:0005771">
    <property type="term" value="C:multivesicular body"/>
    <property type="evidence" value="ECO:0007669"/>
    <property type="project" value="TreeGrafter"/>
</dbReference>
<feature type="compositionally biased region" description="Polar residues" evidence="9">
    <location>
        <begin position="412"/>
        <end position="449"/>
    </location>
</feature>
<evidence type="ECO:0000259" key="10">
    <source>
        <dbReference type="Pfam" id="PF04652"/>
    </source>
</evidence>
<reference evidence="12 13" key="1">
    <citation type="submission" date="2024-01" db="EMBL/GenBank/DDBJ databases">
        <title>The genomes of 5 underutilized Papilionoideae crops provide insights into root nodulation and disease resistanc.</title>
        <authorList>
            <person name="Jiang F."/>
        </authorList>
    </citation>
    <scope>NUCLEOTIDE SEQUENCE [LARGE SCALE GENOMIC DNA]</scope>
    <source>
        <strain evidence="12">DUOXIRENSHENG_FW03</strain>
        <tissue evidence="12">Leaves</tissue>
    </source>
</reference>
<evidence type="ECO:0000256" key="5">
    <source>
        <dbReference type="ARBA" id="ARBA00022490"/>
    </source>
</evidence>
<dbReference type="Gene3D" id="1.25.40.270">
    <property type="entry name" value="Vacuolar protein sorting-associated protein vta1"/>
    <property type="match status" value="1"/>
</dbReference>
<feature type="compositionally biased region" description="Basic and acidic residues" evidence="9">
    <location>
        <begin position="368"/>
        <end position="380"/>
    </location>
</feature>
<protein>
    <submittedName>
        <fullName evidence="12">Uncharacterized protein</fullName>
    </submittedName>
</protein>
<dbReference type="Gene3D" id="1.20.5.420">
    <property type="entry name" value="Immunoglobulin FC, subunit C"/>
    <property type="match status" value="1"/>
</dbReference>
<keyword evidence="5" id="KW-0963">Cytoplasm</keyword>
<dbReference type="Pfam" id="PF04652">
    <property type="entry name" value="Vta1"/>
    <property type="match status" value="1"/>
</dbReference>
<evidence type="ECO:0000259" key="11">
    <source>
        <dbReference type="Pfam" id="PF18097"/>
    </source>
</evidence>
<feature type="compositionally biased region" description="Polar residues" evidence="9">
    <location>
        <begin position="209"/>
        <end position="226"/>
    </location>
</feature>
<feature type="compositionally biased region" description="Polar residues" evidence="9">
    <location>
        <begin position="468"/>
        <end position="480"/>
    </location>
</feature>
<keyword evidence="6" id="KW-0967">Endosome</keyword>
<organism evidence="12 13">
    <name type="scientific">Psophocarpus tetragonolobus</name>
    <name type="common">Winged bean</name>
    <name type="synonym">Dolichos tetragonolobus</name>
    <dbReference type="NCBI Taxonomy" id="3891"/>
    <lineage>
        <taxon>Eukaryota</taxon>
        <taxon>Viridiplantae</taxon>
        <taxon>Streptophyta</taxon>
        <taxon>Embryophyta</taxon>
        <taxon>Tracheophyta</taxon>
        <taxon>Spermatophyta</taxon>
        <taxon>Magnoliopsida</taxon>
        <taxon>eudicotyledons</taxon>
        <taxon>Gunneridae</taxon>
        <taxon>Pentapetalae</taxon>
        <taxon>rosids</taxon>
        <taxon>fabids</taxon>
        <taxon>Fabales</taxon>
        <taxon>Fabaceae</taxon>
        <taxon>Papilionoideae</taxon>
        <taxon>50 kb inversion clade</taxon>
        <taxon>NPAAA clade</taxon>
        <taxon>indigoferoid/millettioid clade</taxon>
        <taxon>Phaseoleae</taxon>
        <taxon>Psophocarpus</taxon>
    </lineage>
</organism>
<dbReference type="InterPro" id="IPR041212">
    <property type="entry name" value="Vta1_C"/>
</dbReference>
<dbReference type="PANTHER" id="PTHR46009:SF1">
    <property type="entry name" value="VACUOLAR PROTEIN SORTING-ASSOCIATED PROTEIN VTA1 HOMOLOG"/>
    <property type="match status" value="1"/>
</dbReference>
<evidence type="ECO:0000256" key="4">
    <source>
        <dbReference type="ARBA" id="ARBA00022448"/>
    </source>
</evidence>
<feature type="compositionally biased region" description="Low complexity" evidence="9">
    <location>
        <begin position="280"/>
        <end position="290"/>
    </location>
</feature>
<dbReference type="InterPro" id="IPR023175">
    <property type="entry name" value="Vta1/CALS_N_sf"/>
</dbReference>
<dbReference type="GO" id="GO:0015031">
    <property type="term" value="P:protein transport"/>
    <property type="evidence" value="ECO:0007669"/>
    <property type="project" value="UniProtKB-KW"/>
</dbReference>
<dbReference type="AlphaFoldDB" id="A0AAN9S175"/>
<keyword evidence="4" id="KW-0813">Transport</keyword>
<feature type="domain" description="Vta1/callose synthase N-terminal" evidence="10">
    <location>
        <begin position="55"/>
        <end position="191"/>
    </location>
</feature>
<dbReference type="PANTHER" id="PTHR46009">
    <property type="entry name" value="VACUOLAR PROTEIN SORTING-ASSOCIATED PROTEIN VTA1 HOMOLOG"/>
    <property type="match status" value="1"/>
</dbReference>
<evidence type="ECO:0000313" key="12">
    <source>
        <dbReference type="EMBL" id="KAK7385989.1"/>
    </source>
</evidence>
<dbReference type="InterPro" id="IPR039431">
    <property type="entry name" value="Vta1/CALS_N"/>
</dbReference>
<gene>
    <name evidence="12" type="ORF">VNO78_32006</name>
</gene>
<comment type="similarity">
    <text evidence="3">Belongs to the VTA1 family.</text>
</comment>
<dbReference type="EMBL" id="JAYMYS010000008">
    <property type="protein sequence ID" value="KAK7385989.1"/>
    <property type="molecule type" value="Genomic_DNA"/>
</dbReference>
<evidence type="ECO:0000256" key="1">
    <source>
        <dbReference type="ARBA" id="ARBA00004481"/>
    </source>
</evidence>
<dbReference type="Proteomes" id="UP001386955">
    <property type="component" value="Unassembled WGS sequence"/>
</dbReference>
<sequence>MSCPRSGALEPVTALRHSNRLKLEYVDSLMSPASSWSKYVEIEMANESEPAKLLLPYLQRADELQKHEPLVAYYCRLYAMERGLKIPQSERTKTTNALLVSLMKQLEKDKKSIQLGPEDNLYLEGFALNVFGKADKQDRAGRADLNTAKTFYAASIFFEILNQFGAVQPDLEQKQKYAVWKAADIRKALKEGRKPTAGPPAGDEDLSVPFSSSSNRYDLGTTETNASSPGPDSDSSRGYHNPANYQNLPSIHPAPKFQDVINDKHSTDIPPSMPYDNNEHSSVVSPSSHSFTPGPGVYSSQDYHHPPPSQDYHSPPPSQDYHSPPLSQDYHSPPASQDYHAPPPSQDYHPPPPSQDYPPPPPSQDYHPPSRSESSYHELYNHQQYSPENSQHLGPNYPSRETSSYSYPHFQSYPSFTDSTLPSVPSNYTYYQGSDASYSSQSAPLTTNHSSIAQHSSSSRNGTVVEPKSTTQTYQYDSNYQPAPEKIAEAHKAARFAVGALAFDDVSIAVDYLKKSLELLTNPSASQ</sequence>
<proteinExistence type="inferred from homology"/>
<evidence type="ECO:0000256" key="3">
    <source>
        <dbReference type="ARBA" id="ARBA00007895"/>
    </source>
</evidence>
<evidence type="ECO:0000313" key="13">
    <source>
        <dbReference type="Proteomes" id="UP001386955"/>
    </source>
</evidence>
<feature type="compositionally biased region" description="Low complexity" evidence="9">
    <location>
        <begin position="450"/>
        <end position="459"/>
    </location>
</feature>
<feature type="compositionally biased region" description="Polar residues" evidence="9">
    <location>
        <begin position="381"/>
        <end position="406"/>
    </location>
</feature>